<evidence type="ECO:0000313" key="11">
    <source>
        <dbReference type="Proteomes" id="UP001161391"/>
    </source>
</evidence>
<evidence type="ECO:0000256" key="2">
    <source>
        <dbReference type="ARBA" id="ARBA00011971"/>
    </source>
</evidence>
<dbReference type="CDD" id="cd06223">
    <property type="entry name" value="PRTases_typeI"/>
    <property type="match status" value="1"/>
</dbReference>
<evidence type="ECO:0000256" key="4">
    <source>
        <dbReference type="ARBA" id="ARBA00022679"/>
    </source>
</evidence>
<evidence type="ECO:0000256" key="6">
    <source>
        <dbReference type="ARBA" id="ARBA00022975"/>
    </source>
</evidence>
<dbReference type="GO" id="GO:0016757">
    <property type="term" value="F:glycosyltransferase activity"/>
    <property type="evidence" value="ECO:0007669"/>
    <property type="project" value="UniProtKB-KW"/>
</dbReference>
<comment type="caution">
    <text evidence="10">The sequence shown here is derived from an EMBL/GenBank/DDBJ whole genome shotgun (WGS) entry which is preliminary data.</text>
</comment>
<keyword evidence="3 7" id="KW-0328">Glycosyltransferase</keyword>
<organism evidence="10 11">
    <name type="scientific">Algimonas ampicilliniresistens</name>
    <dbReference type="NCBI Taxonomy" id="1298735"/>
    <lineage>
        <taxon>Bacteria</taxon>
        <taxon>Pseudomonadati</taxon>
        <taxon>Pseudomonadota</taxon>
        <taxon>Alphaproteobacteria</taxon>
        <taxon>Maricaulales</taxon>
        <taxon>Robiginitomaculaceae</taxon>
        <taxon>Algimonas</taxon>
    </lineage>
</organism>
<evidence type="ECO:0000256" key="3">
    <source>
        <dbReference type="ARBA" id="ARBA00022676"/>
    </source>
</evidence>
<evidence type="ECO:0000313" key="10">
    <source>
        <dbReference type="EMBL" id="GLQ23018.1"/>
    </source>
</evidence>
<dbReference type="InterPro" id="IPR006273">
    <property type="entry name" value="Orotate_PRibTrfase_bac"/>
</dbReference>
<keyword evidence="11" id="KW-1185">Reference proteome</keyword>
<dbReference type="Proteomes" id="UP001161391">
    <property type="component" value="Unassembled WGS sequence"/>
</dbReference>
<dbReference type="InterPro" id="IPR000836">
    <property type="entry name" value="PRTase_dom"/>
</dbReference>
<feature type="region of interest" description="Disordered" evidence="8">
    <location>
        <begin position="176"/>
        <end position="196"/>
    </location>
</feature>
<comment type="cofactor">
    <cofactor evidence="7">
        <name>Mg(2+)</name>
        <dbReference type="ChEBI" id="CHEBI:18420"/>
    </cofactor>
</comment>
<evidence type="ECO:0000256" key="1">
    <source>
        <dbReference type="ARBA" id="ARBA00004889"/>
    </source>
</evidence>
<name>A0ABQ5V829_9PROT</name>
<comment type="subunit">
    <text evidence="7">Homodimer.</text>
</comment>
<sequence>MTMTTEDVLDVFREAGALLEGHFILSSGRRSALFMQKALIFKNPVLTAKLCAALADKVRARLGDLPDVIIAPAMGGVIPGYEMARQLGLESMFMERENGTFVLRRGFELKQGQTVLMVEDIVTTGLSSRETIKAITEAGGNVVAGCCIFDRSGGEADIGVPLISLAAKRFPDFDPNDLPPELAGTPAYKPGSRGLK</sequence>
<protein>
    <recommendedName>
        <fullName evidence="2 7">Orotate phosphoribosyltransferase</fullName>
        <shortName evidence="7">OPRT</shortName>
        <shortName evidence="7">OPRTase</shortName>
        <ecNumber evidence="2 7">2.4.2.10</ecNumber>
    </recommendedName>
</protein>
<comment type="caution">
    <text evidence="7">Lacks conserved residue(s) required for the propagation of feature annotation.</text>
</comment>
<accession>A0ABQ5V829</accession>
<comment type="pathway">
    <text evidence="1 7">Pyrimidine metabolism; UMP biosynthesis via de novo pathway; UMP from orotate: step 1/2.</text>
</comment>
<dbReference type="InterPro" id="IPR023031">
    <property type="entry name" value="OPRT"/>
</dbReference>
<reference evidence="10" key="2">
    <citation type="submission" date="2023-01" db="EMBL/GenBank/DDBJ databases">
        <title>Draft genome sequence of Algimonas ampicilliniresistens strain NBRC 108219.</title>
        <authorList>
            <person name="Sun Q."/>
            <person name="Mori K."/>
        </authorList>
    </citation>
    <scope>NUCLEOTIDE SEQUENCE</scope>
    <source>
        <strain evidence="10">NBRC 108219</strain>
    </source>
</reference>
<dbReference type="NCBIfam" id="TIGR01367">
    <property type="entry name" value="pyrE_Therm"/>
    <property type="match status" value="1"/>
</dbReference>
<feature type="binding site" evidence="7">
    <location>
        <position position="151"/>
    </location>
    <ligand>
        <name>orotate</name>
        <dbReference type="ChEBI" id="CHEBI:30839"/>
    </ligand>
</feature>
<keyword evidence="5 7" id="KW-0460">Magnesium</keyword>
<proteinExistence type="inferred from homology"/>
<reference evidence="10" key="1">
    <citation type="journal article" date="2014" name="Int. J. Syst. Evol. Microbiol.">
        <title>Complete genome of a new Firmicutes species belonging to the dominant human colonic microbiota ('Ruminococcus bicirculans') reveals two chromosomes and a selective capacity to utilize plant glucans.</title>
        <authorList>
            <consortium name="NISC Comparative Sequencing Program"/>
            <person name="Wegmann U."/>
            <person name="Louis P."/>
            <person name="Goesmann A."/>
            <person name="Henrissat B."/>
            <person name="Duncan S.H."/>
            <person name="Flint H.J."/>
        </authorList>
    </citation>
    <scope>NUCLEOTIDE SEQUENCE</scope>
    <source>
        <strain evidence="10">NBRC 108219</strain>
    </source>
</reference>
<dbReference type="SUPFAM" id="SSF53271">
    <property type="entry name" value="PRTase-like"/>
    <property type="match status" value="1"/>
</dbReference>
<dbReference type="InterPro" id="IPR029057">
    <property type="entry name" value="PRTase-like"/>
</dbReference>
<evidence type="ECO:0000256" key="5">
    <source>
        <dbReference type="ARBA" id="ARBA00022842"/>
    </source>
</evidence>
<gene>
    <name evidence="7 10" type="primary">pyrE</name>
    <name evidence="10" type="ORF">GCM10007853_08920</name>
</gene>
<feature type="binding site" description="in other chain" evidence="7">
    <location>
        <begin position="119"/>
        <end position="127"/>
    </location>
    <ligand>
        <name>5-phospho-alpha-D-ribose 1-diphosphate</name>
        <dbReference type="ChEBI" id="CHEBI:58017"/>
        <note>ligand shared between dimeric partners</note>
    </ligand>
</feature>
<comment type="catalytic activity">
    <reaction evidence="7">
        <text>orotidine 5'-phosphate + diphosphate = orotate + 5-phospho-alpha-D-ribose 1-diphosphate</text>
        <dbReference type="Rhea" id="RHEA:10380"/>
        <dbReference type="ChEBI" id="CHEBI:30839"/>
        <dbReference type="ChEBI" id="CHEBI:33019"/>
        <dbReference type="ChEBI" id="CHEBI:57538"/>
        <dbReference type="ChEBI" id="CHEBI:58017"/>
        <dbReference type="EC" id="2.4.2.10"/>
    </reaction>
</comment>
<dbReference type="Gene3D" id="3.40.50.2020">
    <property type="match status" value="1"/>
</dbReference>
<keyword evidence="6 7" id="KW-0665">Pyrimidine biosynthesis</keyword>
<comment type="similarity">
    <text evidence="7">Belongs to the purine/pyrimidine phosphoribosyltransferase family. PyrE subfamily.</text>
</comment>
<dbReference type="EMBL" id="BSNK01000001">
    <property type="protein sequence ID" value="GLQ23018.1"/>
    <property type="molecule type" value="Genomic_DNA"/>
</dbReference>
<feature type="binding site" evidence="7">
    <location>
        <position position="123"/>
    </location>
    <ligand>
        <name>orotate</name>
        <dbReference type="ChEBI" id="CHEBI:30839"/>
    </ligand>
</feature>
<evidence type="ECO:0000256" key="8">
    <source>
        <dbReference type="SAM" id="MobiDB-lite"/>
    </source>
</evidence>
<dbReference type="HAMAP" id="MF_01208">
    <property type="entry name" value="PyrE"/>
    <property type="match status" value="1"/>
</dbReference>
<dbReference type="PANTHER" id="PTHR19278">
    <property type="entry name" value="OROTATE PHOSPHORIBOSYLTRANSFERASE"/>
    <property type="match status" value="1"/>
</dbReference>
<dbReference type="EC" id="2.4.2.10" evidence="2 7"/>
<evidence type="ECO:0000259" key="9">
    <source>
        <dbReference type="Pfam" id="PF00156"/>
    </source>
</evidence>
<feature type="domain" description="Phosphoribosyltransferase" evidence="9">
    <location>
        <begin position="48"/>
        <end position="157"/>
    </location>
</feature>
<dbReference type="Pfam" id="PF00156">
    <property type="entry name" value="Pribosyltran"/>
    <property type="match status" value="1"/>
</dbReference>
<dbReference type="PANTHER" id="PTHR19278:SF9">
    <property type="entry name" value="URIDINE 5'-MONOPHOSPHATE SYNTHASE"/>
    <property type="match status" value="1"/>
</dbReference>
<comment type="function">
    <text evidence="7">Catalyzes the transfer of a ribosyl phosphate group from 5-phosphoribose 1-diphosphate to orotate, leading to the formation of orotidine monophosphate (OMP).</text>
</comment>
<keyword evidence="4 7" id="KW-0808">Transferase</keyword>
<evidence type="ECO:0000256" key="7">
    <source>
        <dbReference type="HAMAP-Rule" id="MF_01208"/>
    </source>
</evidence>